<proteinExistence type="predicted"/>
<accession>A0A9J7LJH3</accession>
<gene>
    <name evidence="5" type="primary">LOC118420263</name>
</gene>
<evidence type="ECO:0000313" key="5">
    <source>
        <dbReference type="RefSeq" id="XP_035682883.1"/>
    </source>
</evidence>
<dbReference type="KEGG" id="bfo:118420263"/>
<keyword evidence="4" id="KW-1185">Reference proteome</keyword>
<reference evidence="4" key="1">
    <citation type="journal article" date="2020" name="Nat. Ecol. Evol.">
        <title>Deeply conserved synteny resolves early events in vertebrate evolution.</title>
        <authorList>
            <person name="Simakov O."/>
            <person name="Marletaz F."/>
            <person name="Yue J.X."/>
            <person name="O'Connell B."/>
            <person name="Jenkins J."/>
            <person name="Brandt A."/>
            <person name="Calef R."/>
            <person name="Tung C.H."/>
            <person name="Huang T.K."/>
            <person name="Schmutz J."/>
            <person name="Satoh N."/>
            <person name="Yu J.K."/>
            <person name="Putnam N.H."/>
            <person name="Green R.E."/>
            <person name="Rokhsar D.S."/>
        </authorList>
    </citation>
    <scope>NUCLEOTIDE SEQUENCE [LARGE SCALE GENOMIC DNA]</scope>
    <source>
        <strain evidence="4">S238N-H82</strain>
    </source>
</reference>
<dbReference type="OMA" id="MYETITA"/>
<dbReference type="AlphaFoldDB" id="A0A9J7LJH3"/>
<name>A0A9J7LJH3_BRAFL</name>
<feature type="transmembrane region" description="Helical" evidence="3">
    <location>
        <begin position="104"/>
        <end position="126"/>
    </location>
</feature>
<feature type="coiled-coil region" evidence="1">
    <location>
        <begin position="41"/>
        <end position="72"/>
    </location>
</feature>
<protein>
    <submittedName>
        <fullName evidence="5">Uncharacterized protein LOC118420263</fullName>
    </submittedName>
</protein>
<sequence>MELAMATKRPDKKNSDGEKTEKLDKEKEEEIFQKGFEQGLRAQVSKTLLELREQQKELTDNVELLLEEEEQEGSSERDNGTFISSMYETITARFLPGWRRKQHIWRLVVTGIICMAALLSVIYAFLPSRRGVVEENMT</sequence>
<feature type="compositionally biased region" description="Basic and acidic residues" evidence="2">
    <location>
        <begin position="8"/>
        <end position="26"/>
    </location>
</feature>
<feature type="region of interest" description="Disordered" evidence="2">
    <location>
        <begin position="1"/>
        <end position="26"/>
    </location>
</feature>
<keyword evidence="1" id="KW-0175">Coiled coil</keyword>
<dbReference type="OrthoDB" id="10395973at2759"/>
<keyword evidence="3" id="KW-1133">Transmembrane helix</keyword>
<organism evidence="4 5">
    <name type="scientific">Branchiostoma floridae</name>
    <name type="common">Florida lancelet</name>
    <name type="synonym">Amphioxus</name>
    <dbReference type="NCBI Taxonomy" id="7739"/>
    <lineage>
        <taxon>Eukaryota</taxon>
        <taxon>Metazoa</taxon>
        <taxon>Chordata</taxon>
        <taxon>Cephalochordata</taxon>
        <taxon>Leptocardii</taxon>
        <taxon>Amphioxiformes</taxon>
        <taxon>Branchiostomatidae</taxon>
        <taxon>Branchiostoma</taxon>
    </lineage>
</organism>
<evidence type="ECO:0000256" key="1">
    <source>
        <dbReference type="SAM" id="Coils"/>
    </source>
</evidence>
<evidence type="ECO:0000313" key="4">
    <source>
        <dbReference type="Proteomes" id="UP000001554"/>
    </source>
</evidence>
<evidence type="ECO:0000256" key="3">
    <source>
        <dbReference type="SAM" id="Phobius"/>
    </source>
</evidence>
<reference evidence="5" key="2">
    <citation type="submission" date="2025-08" db="UniProtKB">
        <authorList>
            <consortium name="RefSeq"/>
        </authorList>
    </citation>
    <scope>IDENTIFICATION</scope>
    <source>
        <strain evidence="5">S238N-H82</strain>
        <tissue evidence="5">Testes</tissue>
    </source>
</reference>
<keyword evidence="3" id="KW-0472">Membrane</keyword>
<dbReference type="GeneID" id="118420263"/>
<dbReference type="RefSeq" id="XP_035682883.1">
    <property type="nucleotide sequence ID" value="XM_035826990.1"/>
</dbReference>
<evidence type="ECO:0000256" key="2">
    <source>
        <dbReference type="SAM" id="MobiDB-lite"/>
    </source>
</evidence>
<keyword evidence="3" id="KW-0812">Transmembrane</keyword>
<dbReference type="Proteomes" id="UP000001554">
    <property type="component" value="Chromosome 7"/>
</dbReference>